<evidence type="ECO:0000313" key="3">
    <source>
        <dbReference type="Proteomes" id="UP000320496"/>
    </source>
</evidence>
<organism evidence="2 3">
    <name type="scientific">Maioricimonas rarisocia</name>
    <dbReference type="NCBI Taxonomy" id="2528026"/>
    <lineage>
        <taxon>Bacteria</taxon>
        <taxon>Pseudomonadati</taxon>
        <taxon>Planctomycetota</taxon>
        <taxon>Planctomycetia</taxon>
        <taxon>Planctomycetales</taxon>
        <taxon>Planctomycetaceae</taxon>
        <taxon>Maioricimonas</taxon>
    </lineage>
</organism>
<dbReference type="Proteomes" id="UP000320496">
    <property type="component" value="Chromosome"/>
</dbReference>
<sequence>MPDVASALLVIAGAILIVASAVSTTLTDTARQRLSGMGILVGGLGLIMFLFAYVATMSVLL</sequence>
<feature type="transmembrane region" description="Helical" evidence="1">
    <location>
        <begin position="37"/>
        <end position="60"/>
    </location>
</feature>
<dbReference type="RefSeq" id="WP_145366932.1">
    <property type="nucleotide sequence ID" value="NZ_CP036275.1"/>
</dbReference>
<protein>
    <submittedName>
        <fullName evidence="2">Uncharacterized protein</fullName>
    </submittedName>
</protein>
<proteinExistence type="predicted"/>
<accession>A0A517Z198</accession>
<dbReference type="KEGG" id="mri:Mal4_05320"/>
<evidence type="ECO:0000313" key="2">
    <source>
        <dbReference type="EMBL" id="QDU36248.1"/>
    </source>
</evidence>
<keyword evidence="1" id="KW-1133">Transmembrane helix</keyword>
<keyword evidence="1" id="KW-0812">Transmembrane</keyword>
<name>A0A517Z198_9PLAN</name>
<keyword evidence="3" id="KW-1185">Reference proteome</keyword>
<keyword evidence="1" id="KW-0472">Membrane</keyword>
<evidence type="ECO:0000256" key="1">
    <source>
        <dbReference type="SAM" id="Phobius"/>
    </source>
</evidence>
<gene>
    <name evidence="2" type="ORF">Mal4_05320</name>
</gene>
<reference evidence="2 3" key="1">
    <citation type="submission" date="2019-02" db="EMBL/GenBank/DDBJ databases">
        <title>Deep-cultivation of Planctomycetes and their phenomic and genomic characterization uncovers novel biology.</title>
        <authorList>
            <person name="Wiegand S."/>
            <person name="Jogler M."/>
            <person name="Boedeker C."/>
            <person name="Pinto D."/>
            <person name="Vollmers J."/>
            <person name="Rivas-Marin E."/>
            <person name="Kohn T."/>
            <person name="Peeters S.H."/>
            <person name="Heuer A."/>
            <person name="Rast P."/>
            <person name="Oberbeckmann S."/>
            <person name="Bunk B."/>
            <person name="Jeske O."/>
            <person name="Meyerdierks A."/>
            <person name="Storesund J.E."/>
            <person name="Kallscheuer N."/>
            <person name="Luecker S."/>
            <person name="Lage O.M."/>
            <person name="Pohl T."/>
            <person name="Merkel B.J."/>
            <person name="Hornburger P."/>
            <person name="Mueller R.-W."/>
            <person name="Bruemmer F."/>
            <person name="Labrenz M."/>
            <person name="Spormann A.M."/>
            <person name="Op den Camp H."/>
            <person name="Overmann J."/>
            <person name="Amann R."/>
            <person name="Jetten M.S.M."/>
            <person name="Mascher T."/>
            <person name="Medema M.H."/>
            <person name="Devos D.P."/>
            <person name="Kaster A.-K."/>
            <person name="Ovreas L."/>
            <person name="Rohde M."/>
            <person name="Galperin M.Y."/>
            <person name="Jogler C."/>
        </authorList>
    </citation>
    <scope>NUCLEOTIDE SEQUENCE [LARGE SCALE GENOMIC DNA]</scope>
    <source>
        <strain evidence="2 3">Mal4</strain>
    </source>
</reference>
<dbReference type="EMBL" id="CP036275">
    <property type="protein sequence ID" value="QDU36248.1"/>
    <property type="molecule type" value="Genomic_DNA"/>
</dbReference>
<dbReference type="AlphaFoldDB" id="A0A517Z198"/>